<dbReference type="GO" id="GO:0009313">
    <property type="term" value="P:oligosaccharide catabolic process"/>
    <property type="evidence" value="ECO:0007669"/>
    <property type="project" value="TreeGrafter"/>
</dbReference>
<evidence type="ECO:0000259" key="6">
    <source>
        <dbReference type="Pfam" id="PF13472"/>
    </source>
</evidence>
<dbReference type="eggNOG" id="COG4409">
    <property type="taxonomic scope" value="Bacteria"/>
</dbReference>
<feature type="domain" description="Sialidase" evidence="5">
    <location>
        <begin position="52"/>
        <end position="364"/>
    </location>
</feature>
<organism evidence="7 8">
    <name type="scientific">Haliscomenobacter hydrossis (strain ATCC 27775 / DSM 1100 / LMG 10767 / O)</name>
    <dbReference type="NCBI Taxonomy" id="760192"/>
    <lineage>
        <taxon>Bacteria</taxon>
        <taxon>Pseudomonadati</taxon>
        <taxon>Bacteroidota</taxon>
        <taxon>Saprospiria</taxon>
        <taxon>Saprospirales</taxon>
        <taxon>Haliscomenobacteraceae</taxon>
        <taxon>Haliscomenobacter</taxon>
    </lineage>
</organism>
<proteinExistence type="inferred from homology"/>
<dbReference type="Pfam" id="PF13472">
    <property type="entry name" value="Lipase_GDSL_2"/>
    <property type="match status" value="1"/>
</dbReference>
<dbReference type="HOGENOM" id="CLU_296787_0_0_10"/>
<dbReference type="KEGG" id="hhy:Halhy_6270"/>
<gene>
    <name evidence="7" type="ordered locus">Halhy_6270</name>
</gene>
<dbReference type="Gene3D" id="2.120.10.10">
    <property type="match status" value="1"/>
</dbReference>
<dbReference type="Gene3D" id="2.60.120.260">
    <property type="entry name" value="Galactose-binding domain-like"/>
    <property type="match status" value="1"/>
</dbReference>
<feature type="domain" description="SGNH hydrolase-type esterase" evidence="6">
    <location>
        <begin position="674"/>
        <end position="843"/>
    </location>
</feature>
<dbReference type="PANTHER" id="PTHR10628:SF30">
    <property type="entry name" value="EXO-ALPHA-SIALIDASE"/>
    <property type="match status" value="1"/>
</dbReference>
<evidence type="ECO:0000313" key="7">
    <source>
        <dbReference type="EMBL" id="AEE54090.1"/>
    </source>
</evidence>
<evidence type="ECO:0000256" key="2">
    <source>
        <dbReference type="ARBA" id="ARBA00009348"/>
    </source>
</evidence>
<reference key="2">
    <citation type="submission" date="2011-04" db="EMBL/GenBank/DDBJ databases">
        <title>Complete sequence of chromosome of Haliscomenobacter hydrossis DSM 1100.</title>
        <authorList>
            <consortium name="US DOE Joint Genome Institute (JGI-PGF)"/>
            <person name="Lucas S."/>
            <person name="Han J."/>
            <person name="Lapidus A."/>
            <person name="Bruce D."/>
            <person name="Goodwin L."/>
            <person name="Pitluck S."/>
            <person name="Peters L."/>
            <person name="Kyrpides N."/>
            <person name="Mavromatis K."/>
            <person name="Ivanova N."/>
            <person name="Ovchinnikova G."/>
            <person name="Pagani I."/>
            <person name="Daligault H."/>
            <person name="Detter J.C."/>
            <person name="Han C."/>
            <person name="Land M."/>
            <person name="Hauser L."/>
            <person name="Markowitz V."/>
            <person name="Cheng J.-F."/>
            <person name="Hugenholtz P."/>
            <person name="Woyke T."/>
            <person name="Wu D."/>
            <person name="Verbarg S."/>
            <person name="Frueling A."/>
            <person name="Brambilla E."/>
            <person name="Klenk H.-P."/>
            <person name="Eisen J.A."/>
        </authorList>
    </citation>
    <scope>NUCLEOTIDE SEQUENCE</scope>
    <source>
        <strain>DSM 1100</strain>
    </source>
</reference>
<dbReference type="GO" id="GO:0016788">
    <property type="term" value="F:hydrolase activity, acting on ester bonds"/>
    <property type="evidence" value="ECO:0007669"/>
    <property type="project" value="UniProtKB-ARBA"/>
</dbReference>
<feature type="chain" id="PRO_5003316506" description="exo-alpha-sialidase" evidence="4">
    <location>
        <begin position="21"/>
        <end position="1016"/>
    </location>
</feature>
<dbReference type="SUPFAM" id="SSF50939">
    <property type="entry name" value="Sialidases"/>
    <property type="match status" value="1"/>
</dbReference>
<evidence type="ECO:0000256" key="1">
    <source>
        <dbReference type="ARBA" id="ARBA00000427"/>
    </source>
</evidence>
<dbReference type="GO" id="GO:0005737">
    <property type="term" value="C:cytoplasm"/>
    <property type="evidence" value="ECO:0007669"/>
    <property type="project" value="TreeGrafter"/>
</dbReference>
<dbReference type="GO" id="GO:0006689">
    <property type="term" value="P:ganglioside catabolic process"/>
    <property type="evidence" value="ECO:0007669"/>
    <property type="project" value="TreeGrafter"/>
</dbReference>
<dbReference type="InterPro" id="IPR036514">
    <property type="entry name" value="SGNH_hydro_sf"/>
</dbReference>
<dbReference type="AlphaFoldDB" id="F4L672"/>
<comment type="catalytic activity">
    <reaction evidence="1">
        <text>Hydrolysis of alpha-(2-&gt;3)-, alpha-(2-&gt;6)-, alpha-(2-&gt;8)- glycosidic linkages of terminal sialic acid residues in oligosaccharides, glycoproteins, glycolipids, colominic acid and synthetic substrates.</text>
        <dbReference type="EC" id="3.2.1.18"/>
    </reaction>
</comment>
<evidence type="ECO:0000313" key="8">
    <source>
        <dbReference type="Proteomes" id="UP000008461"/>
    </source>
</evidence>
<reference evidence="7 8" key="1">
    <citation type="journal article" date="2011" name="Stand. Genomic Sci.">
        <title>Complete genome sequence of Haliscomenobacter hydrossis type strain (O).</title>
        <authorList>
            <consortium name="US DOE Joint Genome Institute (JGI-PGF)"/>
            <person name="Daligault H."/>
            <person name="Lapidus A."/>
            <person name="Zeytun A."/>
            <person name="Nolan M."/>
            <person name="Lucas S."/>
            <person name="Del Rio T.G."/>
            <person name="Tice H."/>
            <person name="Cheng J.F."/>
            <person name="Tapia R."/>
            <person name="Han C."/>
            <person name="Goodwin L."/>
            <person name="Pitluck S."/>
            <person name="Liolios K."/>
            <person name="Pagani I."/>
            <person name="Ivanova N."/>
            <person name="Huntemann M."/>
            <person name="Mavromatis K."/>
            <person name="Mikhailova N."/>
            <person name="Pati A."/>
            <person name="Chen A."/>
            <person name="Palaniappan K."/>
            <person name="Land M."/>
            <person name="Hauser L."/>
            <person name="Brambilla E.M."/>
            <person name="Rohde M."/>
            <person name="Verbarg S."/>
            <person name="Goker M."/>
            <person name="Bristow J."/>
            <person name="Eisen J.A."/>
            <person name="Markowitz V."/>
            <person name="Hugenholtz P."/>
            <person name="Kyrpides N.C."/>
            <person name="Klenk H.P."/>
            <person name="Woyke T."/>
        </authorList>
    </citation>
    <scope>NUCLEOTIDE SEQUENCE [LARGE SCALE GENOMIC DNA]</scope>
    <source>
        <strain evidence="8">ATCC 27775 / DSM 1100 / LMG 10767 / O</strain>
    </source>
</reference>
<name>F4L672_HALH1</name>
<dbReference type="Pfam" id="PF13088">
    <property type="entry name" value="BNR_2"/>
    <property type="match status" value="1"/>
</dbReference>
<dbReference type="SUPFAM" id="SSF53474">
    <property type="entry name" value="alpha/beta-Hydrolases"/>
    <property type="match status" value="1"/>
</dbReference>
<protein>
    <recommendedName>
        <fullName evidence="3">exo-alpha-sialidase</fullName>
        <ecNumber evidence="3">3.2.1.18</ecNumber>
    </recommendedName>
</protein>
<comment type="similarity">
    <text evidence="2">Belongs to the glycosyl hydrolase 33 family.</text>
</comment>
<dbReference type="InterPro" id="IPR029058">
    <property type="entry name" value="AB_hydrolase_fold"/>
</dbReference>
<feature type="signal peptide" evidence="4">
    <location>
        <begin position="1"/>
        <end position="20"/>
    </location>
</feature>
<dbReference type="RefSeq" id="WP_013768611.1">
    <property type="nucleotide sequence ID" value="NC_015510.1"/>
</dbReference>
<dbReference type="STRING" id="760192.Halhy_6270"/>
<evidence type="ECO:0000256" key="3">
    <source>
        <dbReference type="ARBA" id="ARBA00012733"/>
    </source>
</evidence>
<dbReference type="CDD" id="cd15482">
    <property type="entry name" value="Sialidase_non-viral"/>
    <property type="match status" value="1"/>
</dbReference>
<dbReference type="PANTHER" id="PTHR10628">
    <property type="entry name" value="SIALIDASE"/>
    <property type="match status" value="1"/>
</dbReference>
<dbReference type="InterPro" id="IPR011040">
    <property type="entry name" value="Sialidase"/>
</dbReference>
<sequence length="1016" mass="114017">MRYFFSTLFCLLVLCGISQTNLPAKEETTVFQSNEEGYKCYRIPAIVKAPKGDLLAFCEARRLSCSDHGDVRIVLKRSSDNGLSWSKLEIVAENGNNQAGNPAPVFDLSDKRYPKGRLFLFYNTGTGSEAEVRNGKAMREVWYKTSIDAGLTWSTPVNITRFVSKPNHPQINPAYNFKEDWRHYANTPGHALQLSAGPYRGRIFVAANHSEGQARDQGKDYLAHGFYSDDHGKSWKLSPNVNYAGSNENTAAELANGGILMNCRNQSGDAKYRIMATSKSAGAKWDSVYVETQLPDPVCEGSMINYTSKSGQKWLLFTNLDHQSKRENLVLKVSADEGQTWRTGKVIAAGSAAYSDLVIQQDHTIGVLYEKDNYSKIVYAQIREEDLFQSAVITHTDTWKGFERVHFTLNQHLAYYVKPKQALEGKPWVWRASFPDWHADMDSLLLTQGFYVVFVYVDDQYGSPAAMQAWDQVYNHLVNQQNFAPKAALEAVSRGGLYIYAWAKRNPDKVSCIYAEAPVCDIKSWPGGKGKGPGDPKSWAQFQEVFKLNEAEALAFKDNPIDNLEGLAAFKVPILHVISNQDKIVPSDENTYPLVQRYTALGGPATIYPVTDGPQRLEGHHFPINKAADWADFIQNNSYPVKKPLPNRDYMQVHHGLKNIHRVILTQKKATVAFLGGSITHNKGWRDKTCSYLQERFPHTEFTFIAAGIPSLGSLPHTFRLQRDVLDRGKVDLLFVEAAVNDRANETDSLTQVRALEGIVRHARRSNPKMDIVVMAFADPDKTQDYYFERTPVEVHNHELIATHYQLPFINLARAVADKMGNQEFSWAYDFKNLHPSPFGQELYFSAIKTLLTTAFEDPAVWTESTFYPAPLNRASFDKGKYYAIENAKRDNNWTIDPDWTPADALPTREGFVHKPMLVANTPGSALSLSFKGTAVGIALVSGADAGMITYSIDRGPSKTLDLYTQWSGQLHLPWYLMLGADLKPGVHTLNLKISAEKNPKSTGNACRIVYFLLNE</sequence>
<dbReference type="InterPro" id="IPR013830">
    <property type="entry name" value="SGNH_hydro"/>
</dbReference>
<dbReference type="Gene3D" id="3.40.50.1820">
    <property type="entry name" value="alpha/beta hydrolase"/>
    <property type="match status" value="1"/>
</dbReference>
<accession>F4L672</accession>
<dbReference type="SUPFAM" id="SSF52266">
    <property type="entry name" value="SGNH hydrolase"/>
    <property type="match status" value="1"/>
</dbReference>
<dbReference type="GO" id="GO:0004308">
    <property type="term" value="F:exo-alpha-sialidase activity"/>
    <property type="evidence" value="ECO:0007669"/>
    <property type="project" value="UniProtKB-EC"/>
</dbReference>
<dbReference type="InterPro" id="IPR026856">
    <property type="entry name" value="Sialidase_fam"/>
</dbReference>
<dbReference type="CDD" id="cd00229">
    <property type="entry name" value="SGNH_hydrolase"/>
    <property type="match status" value="1"/>
</dbReference>
<dbReference type="EC" id="3.2.1.18" evidence="3"/>
<keyword evidence="4" id="KW-0732">Signal</keyword>
<dbReference type="GO" id="GO:0016020">
    <property type="term" value="C:membrane"/>
    <property type="evidence" value="ECO:0007669"/>
    <property type="project" value="TreeGrafter"/>
</dbReference>
<dbReference type="eggNOG" id="COG1073">
    <property type="taxonomic scope" value="Bacteria"/>
</dbReference>
<dbReference type="OrthoDB" id="9796689at2"/>
<evidence type="ECO:0000256" key="4">
    <source>
        <dbReference type="SAM" id="SignalP"/>
    </source>
</evidence>
<keyword evidence="7" id="KW-0378">Hydrolase</keyword>
<dbReference type="Gene3D" id="3.40.50.1110">
    <property type="entry name" value="SGNH hydrolase"/>
    <property type="match status" value="1"/>
</dbReference>
<keyword evidence="8" id="KW-1185">Reference proteome</keyword>
<dbReference type="EMBL" id="CP002691">
    <property type="protein sequence ID" value="AEE54090.1"/>
    <property type="molecule type" value="Genomic_DNA"/>
</dbReference>
<dbReference type="InterPro" id="IPR036278">
    <property type="entry name" value="Sialidase_sf"/>
</dbReference>
<dbReference type="Proteomes" id="UP000008461">
    <property type="component" value="Chromosome"/>
</dbReference>
<evidence type="ECO:0000259" key="5">
    <source>
        <dbReference type="Pfam" id="PF13088"/>
    </source>
</evidence>